<keyword evidence="3" id="KW-0597">Phosphoprotein</keyword>
<evidence type="ECO:0000256" key="1">
    <source>
        <dbReference type="ARBA" id="ARBA00000085"/>
    </source>
</evidence>
<evidence type="ECO:0000256" key="3">
    <source>
        <dbReference type="ARBA" id="ARBA00022553"/>
    </source>
</evidence>
<dbReference type="PANTHER" id="PTHR41523:SF8">
    <property type="entry name" value="ETHYLENE RESPONSE SENSOR PROTEIN"/>
    <property type="match status" value="1"/>
</dbReference>
<evidence type="ECO:0000256" key="5">
    <source>
        <dbReference type="ARBA" id="ARBA00022643"/>
    </source>
</evidence>
<dbReference type="SMART" id="SM00911">
    <property type="entry name" value="HWE_HK"/>
    <property type="match status" value="1"/>
</dbReference>
<keyword evidence="4" id="KW-0285">Flavoprotein</keyword>
<dbReference type="Pfam" id="PF07536">
    <property type="entry name" value="HWE_HK"/>
    <property type="match status" value="1"/>
</dbReference>
<dbReference type="InterPro" id="IPR035965">
    <property type="entry name" value="PAS-like_dom_sf"/>
</dbReference>
<dbReference type="InterPro" id="IPR013656">
    <property type="entry name" value="PAS_4"/>
</dbReference>
<evidence type="ECO:0000256" key="7">
    <source>
        <dbReference type="ARBA" id="ARBA00022737"/>
    </source>
</evidence>
<keyword evidence="7" id="KW-0677">Repeat</keyword>
<evidence type="ECO:0000256" key="6">
    <source>
        <dbReference type="ARBA" id="ARBA00022679"/>
    </source>
</evidence>
<dbReference type="EC" id="2.7.13.3" evidence="2"/>
<dbReference type="Gene3D" id="3.30.565.10">
    <property type="entry name" value="Histidine kinase-like ATPase, C-terminal domain"/>
    <property type="match status" value="1"/>
</dbReference>
<name>A0A0X7K122_9PSED</name>
<dbReference type="InterPro" id="IPR000700">
    <property type="entry name" value="PAS-assoc_C"/>
</dbReference>
<dbReference type="EMBL" id="LRMR01000026">
    <property type="protein sequence ID" value="KWU49363.1"/>
    <property type="molecule type" value="Genomic_DNA"/>
</dbReference>
<reference evidence="14" key="1">
    <citation type="submission" date="2016-01" db="EMBL/GenBank/DDBJ databases">
        <authorList>
            <person name="Gamez R.M."/>
            <person name="Rodriguez F."/>
            <person name="Bernal J.F."/>
            <person name="Agarwala R."/>
            <person name="Landsman D."/>
            <person name="Marino-Ramirez L."/>
        </authorList>
    </citation>
    <scope>NUCLEOTIDE SEQUENCE [LARGE SCALE GENOMIC DNA]</scope>
    <source>
        <strain evidence="14">Ps006</strain>
    </source>
</reference>
<evidence type="ECO:0000313" key="14">
    <source>
        <dbReference type="Proteomes" id="UP000067111"/>
    </source>
</evidence>
<dbReference type="InterPro" id="IPR000014">
    <property type="entry name" value="PAS"/>
</dbReference>
<organism evidence="13 14">
    <name type="scientific">Pseudomonas palleroniana</name>
    <dbReference type="NCBI Taxonomy" id="191390"/>
    <lineage>
        <taxon>Bacteria</taxon>
        <taxon>Pseudomonadati</taxon>
        <taxon>Pseudomonadota</taxon>
        <taxon>Gammaproteobacteria</taxon>
        <taxon>Pseudomonadales</taxon>
        <taxon>Pseudomonadaceae</taxon>
        <taxon>Pseudomonas</taxon>
    </lineage>
</organism>
<evidence type="ECO:0000256" key="11">
    <source>
        <dbReference type="ARBA" id="ARBA00023026"/>
    </source>
</evidence>
<evidence type="ECO:0000256" key="10">
    <source>
        <dbReference type="ARBA" id="ARBA00022840"/>
    </source>
</evidence>
<keyword evidence="6" id="KW-0808">Transferase</keyword>
<keyword evidence="8" id="KW-0547">Nucleotide-binding</keyword>
<dbReference type="InterPro" id="IPR011102">
    <property type="entry name" value="Sig_transdc_His_kinase_HWE"/>
</dbReference>
<dbReference type="GO" id="GO:0004673">
    <property type="term" value="F:protein histidine kinase activity"/>
    <property type="evidence" value="ECO:0007669"/>
    <property type="project" value="UniProtKB-EC"/>
</dbReference>
<gene>
    <name evidence="13" type="ORF">AWV77_18360</name>
</gene>
<comment type="caution">
    <text evidence="13">The sequence shown here is derived from an EMBL/GenBank/DDBJ whole genome shotgun (WGS) entry which is preliminary data.</text>
</comment>
<accession>A0A0X7K122</accession>
<dbReference type="GO" id="GO:0005524">
    <property type="term" value="F:ATP binding"/>
    <property type="evidence" value="ECO:0007669"/>
    <property type="project" value="UniProtKB-KW"/>
</dbReference>
<dbReference type="AlphaFoldDB" id="A0A0X7K122"/>
<keyword evidence="10" id="KW-0067">ATP-binding</keyword>
<dbReference type="NCBIfam" id="TIGR00229">
    <property type="entry name" value="sensory_box"/>
    <property type="match status" value="1"/>
</dbReference>
<evidence type="ECO:0000256" key="9">
    <source>
        <dbReference type="ARBA" id="ARBA00022777"/>
    </source>
</evidence>
<keyword evidence="9" id="KW-0418">Kinase</keyword>
<evidence type="ECO:0000256" key="8">
    <source>
        <dbReference type="ARBA" id="ARBA00022741"/>
    </source>
</evidence>
<dbReference type="PANTHER" id="PTHR41523">
    <property type="entry name" value="TWO-COMPONENT SYSTEM SENSOR PROTEIN"/>
    <property type="match status" value="1"/>
</dbReference>
<dbReference type="RefSeq" id="WP_060755611.1">
    <property type="nucleotide sequence ID" value="NZ_CP087111.1"/>
</dbReference>
<sequence>MHKHDDDIPVAHPDLQSAMLDATPDCIKILDLNGTLLAMSNAGCLALGVTKSQVKGSSWVALLPTSVHDAATEALAQALSGNTARFAGYSECSGKVTYWDNLLTPAADQTGKVSSIVCVSRDITEQTLLRRDLDRSLKREQLLSGEMLHRIKNLFSVVNAVVRMSDREARSVGGDGGLAKILTDKLGTLARAYESVLAGPEMSNSDMKAFTGSVLNPFGSQCRFIGPQQQVPQELCQTLALFLHELATNSVKHGSLSSADGEVHVCWFTKEKCLTIEWREIGGPAVTIPTKQGFGTHMIDRLAESTGGAIARNWDPAGLHVSLKIPLGKA</sequence>
<evidence type="ECO:0000256" key="2">
    <source>
        <dbReference type="ARBA" id="ARBA00012438"/>
    </source>
</evidence>
<evidence type="ECO:0000313" key="13">
    <source>
        <dbReference type="EMBL" id="KWU49363.1"/>
    </source>
</evidence>
<dbReference type="PROSITE" id="PS50113">
    <property type="entry name" value="PAC"/>
    <property type="match status" value="1"/>
</dbReference>
<evidence type="ECO:0000259" key="12">
    <source>
        <dbReference type="PROSITE" id="PS50113"/>
    </source>
</evidence>
<dbReference type="Pfam" id="PF08448">
    <property type="entry name" value="PAS_4"/>
    <property type="match status" value="1"/>
</dbReference>
<feature type="domain" description="PAC" evidence="12">
    <location>
        <begin position="82"/>
        <end position="135"/>
    </location>
</feature>
<dbReference type="Proteomes" id="UP000067111">
    <property type="component" value="Unassembled WGS sequence"/>
</dbReference>
<dbReference type="SUPFAM" id="SSF55785">
    <property type="entry name" value="PYP-like sensor domain (PAS domain)"/>
    <property type="match status" value="1"/>
</dbReference>
<proteinExistence type="predicted"/>
<dbReference type="InterPro" id="IPR036890">
    <property type="entry name" value="HATPase_C_sf"/>
</dbReference>
<dbReference type="OrthoDB" id="9808408at2"/>
<dbReference type="SMART" id="SM00091">
    <property type="entry name" value="PAS"/>
    <property type="match status" value="1"/>
</dbReference>
<dbReference type="Gene3D" id="3.30.450.20">
    <property type="entry name" value="PAS domain"/>
    <property type="match status" value="1"/>
</dbReference>
<keyword evidence="5" id="KW-0288">FMN</keyword>
<comment type="catalytic activity">
    <reaction evidence="1">
        <text>ATP + protein L-histidine = ADP + protein N-phospho-L-histidine.</text>
        <dbReference type="EC" id="2.7.13.3"/>
    </reaction>
</comment>
<protein>
    <recommendedName>
        <fullName evidence="2">histidine kinase</fullName>
        <ecNumber evidence="2">2.7.13.3</ecNumber>
    </recommendedName>
</protein>
<keyword evidence="11" id="KW-0843">Virulence</keyword>
<evidence type="ECO:0000256" key="4">
    <source>
        <dbReference type="ARBA" id="ARBA00022630"/>
    </source>
</evidence>